<feature type="domain" description="Myb-like" evidence="5">
    <location>
        <begin position="655"/>
        <end position="726"/>
    </location>
</feature>
<feature type="compositionally biased region" description="Acidic residues" evidence="4">
    <location>
        <begin position="892"/>
        <end position="911"/>
    </location>
</feature>
<evidence type="ECO:0000259" key="6">
    <source>
        <dbReference type="PROSITE" id="PS51294"/>
    </source>
</evidence>
<feature type="compositionally biased region" description="Polar residues" evidence="4">
    <location>
        <begin position="362"/>
        <end position="380"/>
    </location>
</feature>
<feature type="compositionally biased region" description="Acidic residues" evidence="4">
    <location>
        <begin position="76"/>
        <end position="103"/>
    </location>
</feature>
<feature type="domain" description="HTH myb-type" evidence="6">
    <location>
        <begin position="603"/>
        <end position="656"/>
    </location>
</feature>
<evidence type="ECO:0000259" key="5">
    <source>
        <dbReference type="PROSITE" id="PS50090"/>
    </source>
</evidence>
<dbReference type="SMART" id="SM00717">
    <property type="entry name" value="SANT"/>
    <property type="match status" value="3"/>
</dbReference>
<feature type="compositionally biased region" description="Basic residues" evidence="4">
    <location>
        <begin position="862"/>
        <end position="874"/>
    </location>
</feature>
<feature type="region of interest" description="Disordered" evidence="4">
    <location>
        <begin position="842"/>
        <end position="1129"/>
    </location>
</feature>
<protein>
    <submittedName>
        <fullName evidence="7">DNA-binding protein</fullName>
    </submittedName>
</protein>
<dbReference type="InterPro" id="IPR017930">
    <property type="entry name" value="Myb_dom"/>
</dbReference>
<dbReference type="CDD" id="cd00167">
    <property type="entry name" value="SANT"/>
    <property type="match status" value="1"/>
</dbReference>
<dbReference type="PROSITE" id="PS51294">
    <property type="entry name" value="HTH_MYB"/>
    <property type="match status" value="1"/>
</dbReference>
<evidence type="ECO:0000256" key="4">
    <source>
        <dbReference type="SAM" id="MobiDB-lite"/>
    </source>
</evidence>
<feature type="compositionally biased region" description="Pro residues" evidence="4">
    <location>
        <begin position="27"/>
        <end position="40"/>
    </location>
</feature>
<keyword evidence="3" id="KW-0539">Nucleus</keyword>
<comment type="subcellular location">
    <subcellularLocation>
        <location evidence="1">Nucleus</location>
    </subcellularLocation>
</comment>
<evidence type="ECO:0000256" key="2">
    <source>
        <dbReference type="ARBA" id="ARBA00023125"/>
    </source>
</evidence>
<dbReference type="InterPro" id="IPR001005">
    <property type="entry name" value="SANT/Myb"/>
</dbReference>
<feature type="compositionally biased region" description="Polar residues" evidence="4">
    <location>
        <begin position="215"/>
        <end position="225"/>
    </location>
</feature>
<feature type="compositionally biased region" description="Acidic residues" evidence="4">
    <location>
        <begin position="925"/>
        <end position="947"/>
    </location>
</feature>
<evidence type="ECO:0000313" key="7">
    <source>
        <dbReference type="EMBL" id="KAK0667476.1"/>
    </source>
</evidence>
<dbReference type="SUPFAM" id="SSF46689">
    <property type="entry name" value="Homeodomain-like"/>
    <property type="match status" value="2"/>
</dbReference>
<feature type="compositionally biased region" description="Basic residues" evidence="4">
    <location>
        <begin position="58"/>
        <end position="70"/>
    </location>
</feature>
<dbReference type="PANTHER" id="PTHR46380">
    <property type="entry name" value="CYCLIN-D-BINDING MYB-LIKE TRANSCRIPTION FACTOR 1"/>
    <property type="match status" value="1"/>
</dbReference>
<feature type="compositionally biased region" description="Basic residues" evidence="4">
    <location>
        <begin position="495"/>
        <end position="507"/>
    </location>
</feature>
<feature type="compositionally biased region" description="Acidic residues" evidence="4">
    <location>
        <begin position="301"/>
        <end position="314"/>
    </location>
</feature>
<dbReference type="PROSITE" id="PS50090">
    <property type="entry name" value="MYB_LIKE"/>
    <property type="match status" value="2"/>
</dbReference>
<feature type="compositionally biased region" description="Acidic residues" evidence="4">
    <location>
        <begin position="276"/>
        <end position="291"/>
    </location>
</feature>
<proteinExistence type="predicted"/>
<dbReference type="AlphaFoldDB" id="A0AA39ZAS3"/>
<sequence>MSLGAILNDSVDNVDNADTNDSQDSFVPPPTLPELNPEPQPQNDDEEDGEMEVATASQRRKSSSKKKGRNKKAEPEPEPEPEVEPTPEPAAVEDDMELGELEDGLANLKTERPDHDSDDDVDMEDRPATQSQHISETPGPVEEEEESPSSPLVHVKSEPGVDDEDEDIPRLEQEDAADEEDDSPALTKLERLNGVMDAAQSAYDSGYVETDGSAGRSQRFATQVSPALDHEEATPSEDEAMQHVKSAPEEDDDVEMDGTPDSEASPAQELKAAPESDGEEERTPESEAEEEQALKAKPESSEEEESEADDEEPVNDPLEPSADEEEADEEHVSEIPESELGQPEIQPEESRLEPASDAETAPPTQTEQADVNGATIQSSPDLGGDDAPYAASPFPPPPSSARARSSTKRKAKRAFNPDAPPSEPETQLEPSSARPQKKRKARAQPEEVGEEEEEANVPTPVPKKKRTKKIKEVLLEQEEGENEEEAPDASTPASKQKKATKAKKPKKAASEEQEERLDKHGYAMGRLTAVEEDKVTKAVNKFRRDEGLTQAEINKIIHDNPAEAAHAARGAPTLHAPLWAAVCEACPSRSRLKLQKFCRRKFHNFVARGQWTAEQDEELQQMMKIHGNKWTVIGGLINRHPQDVRDRWRDYIVCQDKVVKHEWSNEEEGQLIEAVKDAIDKIRKDLIARGEDEGQAESLVNWQGISEAMGRTRNRLQCMEKWKRVLKSEPVADRDRVVTLLPDTDTWRVKMARQDLTKITPAEKYRLACIIRDGCAETEREIDWRRITERVFKDKYQRQALVVIWGRLRSSVPNHADKAVHECAQHVVDMYDEDAGFGDSYGDYPDEKALPPSAKKPPASAKKGKKTTKSRPSRRSTSAASAKKKKPLSEELIVDETDSEAEGQPEEDTVMEDARSIASDAPPIDSDEEQREEEEEAAEEAAEEEAEAPPPSSVVQRLAPDEDDASSAEDETRPPFEPSPSVEAEAARTRRRERSLSAKPPTPAPIEEESGEEVQDEDMVTSTRLKSAKKRPAAEDTSPRKKKRKTSEGSVRPAVLTSSSPAVTYGRKSNSRKENKKAAAEALKARQARALSTISSDMDDMDDIPARLPGQTPPRPTPQGRTTRRVARQ</sequence>
<dbReference type="Proteomes" id="UP001174997">
    <property type="component" value="Unassembled WGS sequence"/>
</dbReference>
<keyword evidence="2 7" id="KW-0238">DNA-binding</keyword>
<feature type="region of interest" description="Disordered" evidence="4">
    <location>
        <begin position="1"/>
        <end position="192"/>
    </location>
</feature>
<feature type="compositionally biased region" description="Acidic residues" evidence="4">
    <location>
        <begin position="321"/>
        <end position="331"/>
    </location>
</feature>
<dbReference type="GO" id="GO:0000976">
    <property type="term" value="F:transcription cis-regulatory region binding"/>
    <property type="evidence" value="ECO:0007669"/>
    <property type="project" value="TreeGrafter"/>
</dbReference>
<organism evidence="7 8">
    <name type="scientific">Cercophora samala</name>
    <dbReference type="NCBI Taxonomy" id="330535"/>
    <lineage>
        <taxon>Eukaryota</taxon>
        <taxon>Fungi</taxon>
        <taxon>Dikarya</taxon>
        <taxon>Ascomycota</taxon>
        <taxon>Pezizomycotina</taxon>
        <taxon>Sordariomycetes</taxon>
        <taxon>Sordariomycetidae</taxon>
        <taxon>Sordariales</taxon>
        <taxon>Lasiosphaeriaceae</taxon>
        <taxon>Cercophora</taxon>
    </lineage>
</organism>
<dbReference type="Gene3D" id="1.10.10.60">
    <property type="entry name" value="Homeodomain-like"/>
    <property type="match status" value="2"/>
</dbReference>
<reference evidence="7" key="1">
    <citation type="submission" date="2023-06" db="EMBL/GenBank/DDBJ databases">
        <title>Genome-scale phylogeny and comparative genomics of the fungal order Sordariales.</title>
        <authorList>
            <consortium name="Lawrence Berkeley National Laboratory"/>
            <person name="Hensen N."/>
            <person name="Bonometti L."/>
            <person name="Westerberg I."/>
            <person name="Brannstrom I.O."/>
            <person name="Guillou S."/>
            <person name="Cros-Aarteil S."/>
            <person name="Calhoun S."/>
            <person name="Haridas S."/>
            <person name="Kuo A."/>
            <person name="Mondo S."/>
            <person name="Pangilinan J."/>
            <person name="Riley R."/>
            <person name="Labutti K."/>
            <person name="Andreopoulos B."/>
            <person name="Lipzen A."/>
            <person name="Chen C."/>
            <person name="Yanf M."/>
            <person name="Daum C."/>
            <person name="Ng V."/>
            <person name="Clum A."/>
            <person name="Steindorff A."/>
            <person name="Ohm R."/>
            <person name="Martin F."/>
            <person name="Silar P."/>
            <person name="Natvig D."/>
            <person name="Lalanne C."/>
            <person name="Gautier V."/>
            <person name="Ament-Velasquez S.L."/>
            <person name="Kruys A."/>
            <person name="Hutchinson M.I."/>
            <person name="Powell A.J."/>
            <person name="Barry K."/>
            <person name="Miller A.N."/>
            <person name="Grigoriev I.V."/>
            <person name="Debuchy R."/>
            <person name="Gladieux P."/>
            <person name="Thoren M.H."/>
            <person name="Johannesson H."/>
        </authorList>
    </citation>
    <scope>NUCLEOTIDE SEQUENCE</scope>
    <source>
        <strain evidence="7">CBS 307.81</strain>
    </source>
</reference>
<evidence type="ECO:0000256" key="1">
    <source>
        <dbReference type="ARBA" id="ARBA00004123"/>
    </source>
</evidence>
<feature type="compositionally biased region" description="Acidic residues" evidence="4">
    <location>
        <begin position="1006"/>
        <end position="1019"/>
    </location>
</feature>
<feature type="compositionally biased region" description="Low complexity" evidence="4">
    <location>
        <begin position="850"/>
        <end position="861"/>
    </location>
</feature>
<dbReference type="InterPro" id="IPR051651">
    <property type="entry name" value="DMTF1_DNA-bind_reg"/>
</dbReference>
<feature type="compositionally biased region" description="Acidic residues" evidence="4">
    <location>
        <begin position="174"/>
        <end position="183"/>
    </location>
</feature>
<feature type="compositionally biased region" description="Acidic residues" evidence="4">
    <location>
        <begin position="475"/>
        <end position="487"/>
    </location>
</feature>
<evidence type="ECO:0000256" key="3">
    <source>
        <dbReference type="ARBA" id="ARBA00023242"/>
    </source>
</evidence>
<feature type="compositionally biased region" description="Polar residues" evidence="4">
    <location>
        <begin position="10"/>
        <end position="25"/>
    </location>
</feature>
<evidence type="ECO:0000313" key="8">
    <source>
        <dbReference type="Proteomes" id="UP001174997"/>
    </source>
</evidence>
<dbReference type="GO" id="GO:0003700">
    <property type="term" value="F:DNA-binding transcription factor activity"/>
    <property type="evidence" value="ECO:0007669"/>
    <property type="project" value="TreeGrafter"/>
</dbReference>
<dbReference type="PANTHER" id="PTHR46380:SF2">
    <property type="entry name" value="CYCLIN-D-BINDING MYB-LIKE TRANSCRIPTION FACTOR 1"/>
    <property type="match status" value="1"/>
</dbReference>
<feature type="compositionally biased region" description="Acidic residues" evidence="4">
    <location>
        <begin position="249"/>
        <end position="260"/>
    </location>
</feature>
<feature type="compositionally biased region" description="Polar residues" evidence="4">
    <location>
        <begin position="424"/>
        <end position="434"/>
    </location>
</feature>
<name>A0AA39ZAS3_9PEZI</name>
<feature type="region of interest" description="Disordered" evidence="4">
    <location>
        <begin position="206"/>
        <end position="517"/>
    </location>
</feature>
<dbReference type="Pfam" id="PF13921">
    <property type="entry name" value="Myb_DNA-bind_6"/>
    <property type="match status" value="1"/>
</dbReference>
<dbReference type="InterPro" id="IPR009057">
    <property type="entry name" value="Homeodomain-like_sf"/>
</dbReference>
<accession>A0AA39ZAS3</accession>
<feature type="domain" description="Myb-like" evidence="5">
    <location>
        <begin position="603"/>
        <end position="652"/>
    </location>
</feature>
<dbReference type="GO" id="GO:0005634">
    <property type="term" value="C:nucleus"/>
    <property type="evidence" value="ECO:0007669"/>
    <property type="project" value="UniProtKB-SubCell"/>
</dbReference>
<dbReference type="EMBL" id="JAULSY010000071">
    <property type="protein sequence ID" value="KAK0667476.1"/>
    <property type="molecule type" value="Genomic_DNA"/>
</dbReference>
<gene>
    <name evidence="7" type="ORF">QBC41DRAFT_323826</name>
</gene>
<keyword evidence="8" id="KW-1185">Reference proteome</keyword>
<comment type="caution">
    <text evidence="7">The sequence shown here is derived from an EMBL/GenBank/DDBJ whole genome shotgun (WGS) entry which is preliminary data.</text>
</comment>